<name>A0A0G0U0Y3_9BACT</name>
<dbReference type="PANTHER" id="PTHR33284">
    <property type="entry name" value="RIBOSOMAL PROTEIN L25/GLN-TRNA SYNTHETASE, ANTI-CODON-BINDING DOMAIN-CONTAINING PROTEIN"/>
    <property type="match status" value="1"/>
</dbReference>
<dbReference type="Proteomes" id="UP000034601">
    <property type="component" value="Unassembled WGS sequence"/>
</dbReference>
<feature type="region of interest" description="Disordered" evidence="6">
    <location>
        <begin position="191"/>
        <end position="239"/>
    </location>
</feature>
<dbReference type="GO" id="GO:0006412">
    <property type="term" value="P:translation"/>
    <property type="evidence" value="ECO:0007669"/>
    <property type="project" value="UniProtKB-UniRule"/>
</dbReference>
<dbReference type="InterPro" id="IPR020930">
    <property type="entry name" value="Ribosomal_uL5_bac-type"/>
</dbReference>
<keyword evidence="3 5" id="KW-0689">Ribosomal protein</keyword>
<dbReference type="InterPro" id="IPR020057">
    <property type="entry name" value="Ribosomal_bL25_b-dom"/>
</dbReference>
<dbReference type="Pfam" id="PF01386">
    <property type="entry name" value="Ribosomal_L25p"/>
    <property type="match status" value="1"/>
</dbReference>
<organism evidence="9 10">
    <name type="scientific">Candidatus Daviesbacteria bacterium GW2011_GWA2_40_9</name>
    <dbReference type="NCBI Taxonomy" id="1618424"/>
    <lineage>
        <taxon>Bacteria</taxon>
        <taxon>Candidatus Daviesiibacteriota</taxon>
    </lineage>
</organism>
<dbReference type="GO" id="GO:0022625">
    <property type="term" value="C:cytosolic large ribosomal subunit"/>
    <property type="evidence" value="ECO:0007669"/>
    <property type="project" value="TreeGrafter"/>
</dbReference>
<proteinExistence type="inferred from homology"/>
<keyword evidence="1 5" id="KW-0699">rRNA-binding</keyword>
<dbReference type="AlphaFoldDB" id="A0A0G0U0Y3"/>
<accession>A0A0G0U0Y3</accession>
<evidence type="ECO:0000259" key="7">
    <source>
        <dbReference type="Pfam" id="PF01386"/>
    </source>
</evidence>
<dbReference type="NCBIfam" id="TIGR00731">
    <property type="entry name" value="bL25_bact_ctc"/>
    <property type="match status" value="1"/>
</dbReference>
<reference evidence="9 10" key="1">
    <citation type="journal article" date="2015" name="Nature">
        <title>rRNA introns, odd ribosomes, and small enigmatic genomes across a large radiation of phyla.</title>
        <authorList>
            <person name="Brown C.T."/>
            <person name="Hug L.A."/>
            <person name="Thomas B.C."/>
            <person name="Sharon I."/>
            <person name="Castelle C.J."/>
            <person name="Singh A."/>
            <person name="Wilkins M.J."/>
            <person name="Williams K.H."/>
            <person name="Banfield J.F."/>
        </authorList>
    </citation>
    <scope>NUCLEOTIDE SEQUENCE [LARGE SCALE GENOMIC DNA]</scope>
</reference>
<dbReference type="InterPro" id="IPR011035">
    <property type="entry name" value="Ribosomal_bL25/Gln-tRNA_synth"/>
</dbReference>
<feature type="domain" description="Large ribosomal subunit protein bL25 L25" evidence="7">
    <location>
        <begin position="6"/>
        <end position="92"/>
    </location>
</feature>
<keyword evidence="2 5" id="KW-0694">RNA-binding</keyword>
<evidence type="ECO:0000256" key="5">
    <source>
        <dbReference type="HAMAP-Rule" id="MF_01334"/>
    </source>
</evidence>
<comment type="similarity">
    <text evidence="5">Belongs to the bacterial ribosomal protein bL25 family. CTC subfamily.</text>
</comment>
<dbReference type="Gene3D" id="2.40.240.10">
    <property type="entry name" value="Ribosomal Protein L25, Chain P"/>
    <property type="match status" value="1"/>
</dbReference>
<evidence type="ECO:0000256" key="6">
    <source>
        <dbReference type="SAM" id="MobiDB-lite"/>
    </source>
</evidence>
<dbReference type="GO" id="GO:0003735">
    <property type="term" value="F:structural constituent of ribosome"/>
    <property type="evidence" value="ECO:0007669"/>
    <property type="project" value="InterPro"/>
</dbReference>
<feature type="compositionally biased region" description="Low complexity" evidence="6">
    <location>
        <begin position="191"/>
        <end position="212"/>
    </location>
</feature>
<gene>
    <name evidence="5" type="primary">rplY</name>
    <name evidence="5" type="synonym">ctc</name>
    <name evidence="9" type="ORF">UU29_C0009G0024</name>
</gene>
<keyword evidence="4 5" id="KW-0687">Ribonucleoprotein</keyword>
<dbReference type="CDD" id="cd00495">
    <property type="entry name" value="Ribosomal_L25_TL5_CTC"/>
    <property type="match status" value="1"/>
</dbReference>
<dbReference type="Pfam" id="PF14693">
    <property type="entry name" value="Ribosomal_TL5_C"/>
    <property type="match status" value="1"/>
</dbReference>
<protein>
    <recommendedName>
        <fullName evidence="5">Large ribosomal subunit protein bL25</fullName>
    </recommendedName>
    <alternativeName>
        <fullName evidence="5">General stress protein CTC</fullName>
    </alternativeName>
</protein>
<evidence type="ECO:0000256" key="2">
    <source>
        <dbReference type="ARBA" id="ARBA00022884"/>
    </source>
</evidence>
<comment type="function">
    <text evidence="5">This is one of the proteins that binds to the 5S RNA in the ribosome where it forms part of the central protuberance.</text>
</comment>
<feature type="domain" description="Large ribosomal subunit protein bL25 beta" evidence="8">
    <location>
        <begin position="100"/>
        <end position="182"/>
    </location>
</feature>
<dbReference type="EMBL" id="LCAB01000009">
    <property type="protein sequence ID" value="KKR82753.1"/>
    <property type="molecule type" value="Genomic_DNA"/>
</dbReference>
<sequence>MDRLSLKAQEREILGKQVKKLRRDGFIPAHVFGKKIPTEHLSVKAHDFSRIFSQAGETGLIDLKIGDSKIRPVLVRDIQVDPVRGAILHIDFYQVNLTEKVKVSVPIRIVGEEPEAVQMGEAVVIQPLGEVEVEALPTELPDHLEVDISSLQQINDAISVSQMLVPVGVEVMTDLEAVVVKLDTAVSEEAQQLMEEQAAESAAAAEAAAPEEAPVEGEAEEAEGEATEGEGKPTPPDAA</sequence>
<comment type="caution">
    <text evidence="9">The sequence shown here is derived from an EMBL/GenBank/DDBJ whole genome shotgun (WGS) entry which is preliminary data.</text>
</comment>
<feature type="compositionally biased region" description="Acidic residues" evidence="6">
    <location>
        <begin position="213"/>
        <end position="228"/>
    </location>
</feature>
<dbReference type="InterPro" id="IPR037121">
    <property type="entry name" value="Ribosomal_bL25_C"/>
</dbReference>
<dbReference type="Gene3D" id="2.170.120.20">
    <property type="entry name" value="Ribosomal protein L25, beta domain"/>
    <property type="match status" value="1"/>
</dbReference>
<comment type="subunit">
    <text evidence="5">Part of the 50S ribosomal subunit; part of the 5S rRNA/L5/L18/L25 subcomplex. Contacts the 5S rRNA. Binds to the 5S rRNA independently of L5 and L18.</text>
</comment>
<evidence type="ECO:0000256" key="4">
    <source>
        <dbReference type="ARBA" id="ARBA00023274"/>
    </source>
</evidence>
<dbReference type="GO" id="GO:0008097">
    <property type="term" value="F:5S rRNA binding"/>
    <property type="evidence" value="ECO:0007669"/>
    <property type="project" value="InterPro"/>
</dbReference>
<dbReference type="InterPro" id="IPR020056">
    <property type="entry name" value="Rbsml_bL25/Gln-tRNA_synth_N"/>
</dbReference>
<evidence type="ECO:0000313" key="9">
    <source>
        <dbReference type="EMBL" id="KKR82753.1"/>
    </source>
</evidence>
<dbReference type="InterPro" id="IPR029751">
    <property type="entry name" value="Ribosomal_L25_dom"/>
</dbReference>
<evidence type="ECO:0000313" key="10">
    <source>
        <dbReference type="Proteomes" id="UP000034601"/>
    </source>
</evidence>
<evidence type="ECO:0000256" key="1">
    <source>
        <dbReference type="ARBA" id="ARBA00022730"/>
    </source>
</evidence>
<evidence type="ECO:0000256" key="3">
    <source>
        <dbReference type="ARBA" id="ARBA00022980"/>
    </source>
</evidence>
<dbReference type="InterPro" id="IPR001021">
    <property type="entry name" value="Ribosomal_bL25_long"/>
</dbReference>
<evidence type="ECO:0000259" key="8">
    <source>
        <dbReference type="Pfam" id="PF14693"/>
    </source>
</evidence>
<dbReference type="HAMAP" id="MF_01334">
    <property type="entry name" value="Ribosomal_bL25_CTC"/>
    <property type="match status" value="1"/>
</dbReference>
<dbReference type="PANTHER" id="PTHR33284:SF1">
    <property type="entry name" value="RIBOSOMAL PROTEIN L25_GLN-TRNA SYNTHETASE, ANTI-CODON-BINDING DOMAIN-CONTAINING PROTEIN"/>
    <property type="match status" value="1"/>
</dbReference>
<dbReference type="SUPFAM" id="SSF50715">
    <property type="entry name" value="Ribosomal protein L25-like"/>
    <property type="match status" value="1"/>
</dbReference>